<keyword evidence="2 5" id="KW-0808">Transferase</keyword>
<accession>A0A6N4QW08</accession>
<organism evidence="5 6">
    <name type="scientific">Leptospira yasudae</name>
    <dbReference type="NCBI Taxonomy" id="2202201"/>
    <lineage>
        <taxon>Bacteria</taxon>
        <taxon>Pseudomonadati</taxon>
        <taxon>Spirochaetota</taxon>
        <taxon>Spirochaetia</taxon>
        <taxon>Leptospirales</taxon>
        <taxon>Leptospiraceae</taxon>
        <taxon>Leptospira</taxon>
    </lineage>
</organism>
<name>A0A6N4QW08_9LEPT</name>
<dbReference type="GO" id="GO:0006654">
    <property type="term" value="P:phosphatidic acid biosynthetic process"/>
    <property type="evidence" value="ECO:0007669"/>
    <property type="project" value="TreeGrafter"/>
</dbReference>
<dbReference type="SUPFAM" id="SSF69593">
    <property type="entry name" value="Glycerol-3-phosphate (1)-acyltransferase"/>
    <property type="match status" value="1"/>
</dbReference>
<comment type="caution">
    <text evidence="5">The sequence shown here is derived from an EMBL/GenBank/DDBJ whole genome shotgun (WGS) entry which is preliminary data.</text>
</comment>
<dbReference type="Proteomes" id="UP000297613">
    <property type="component" value="Unassembled WGS sequence"/>
</dbReference>
<dbReference type="InterPro" id="IPR002123">
    <property type="entry name" value="Plipid/glycerol_acylTrfase"/>
</dbReference>
<evidence type="ECO:0000313" key="6">
    <source>
        <dbReference type="Proteomes" id="UP000297613"/>
    </source>
</evidence>
<evidence type="ECO:0000256" key="1">
    <source>
        <dbReference type="ARBA" id="ARBA00005189"/>
    </source>
</evidence>
<sequence length="383" mass="44113">MQETSTPKNSNATEIVYSTKTYDWLISLVYRTRGILFDSIDEYFSENNRDRILRAQYPTVIIGNHVEEGDVPALAAIHRVIQPKIKFAIPAREDILKKHFLVKEFRPKGTLKFIFGFIDRTNLIPVFLRYIGCFPVKRPFRDNARELLKSGELRNMVDQEWNTLVERVNSGRNLFMFPEGTFNHDGYLNQIKKGVYFIRTKIKDVHFISFTLTYDYISSKKTQLHIAYGENFDVSESANSDEVANIVKERLGKNYVATTGNLLSMILMRLSSEAAIGKDVLFKRLQSFASEVKKKGKEIHVSGKLFGSHLEDAFQHILQRGFEHKLLKLDGNGHVLATEKLLHKEGDTRNLRKKNPFLYHANQLTFHKPELDKILLSLSDSGI</sequence>
<evidence type="ECO:0000313" key="5">
    <source>
        <dbReference type="EMBL" id="TGL79039.1"/>
    </source>
</evidence>
<dbReference type="PANTHER" id="PTHR10434">
    <property type="entry name" value="1-ACYL-SN-GLYCEROL-3-PHOSPHATE ACYLTRANSFERASE"/>
    <property type="match status" value="1"/>
</dbReference>
<keyword evidence="3 5" id="KW-0012">Acyltransferase</keyword>
<comment type="pathway">
    <text evidence="1">Lipid metabolism.</text>
</comment>
<dbReference type="GO" id="GO:0003841">
    <property type="term" value="F:1-acylglycerol-3-phosphate O-acyltransferase activity"/>
    <property type="evidence" value="ECO:0007669"/>
    <property type="project" value="TreeGrafter"/>
</dbReference>
<gene>
    <name evidence="5" type="ORF">EHQ83_19160</name>
</gene>
<evidence type="ECO:0000256" key="3">
    <source>
        <dbReference type="ARBA" id="ARBA00023315"/>
    </source>
</evidence>
<dbReference type="AlphaFoldDB" id="A0A6N4QW08"/>
<proteinExistence type="predicted"/>
<dbReference type="EMBL" id="RQGM01000077">
    <property type="protein sequence ID" value="TGL79039.1"/>
    <property type="molecule type" value="Genomic_DNA"/>
</dbReference>
<dbReference type="RefSeq" id="WP_135570301.1">
    <property type="nucleotide sequence ID" value="NZ_RQGK01000058.1"/>
</dbReference>
<dbReference type="Pfam" id="PF01553">
    <property type="entry name" value="Acyltransferase"/>
    <property type="match status" value="1"/>
</dbReference>
<feature type="domain" description="Phospholipid/glycerol acyltransferase" evidence="4">
    <location>
        <begin position="59"/>
        <end position="215"/>
    </location>
</feature>
<protein>
    <submittedName>
        <fullName evidence="5">1-acyl-sn-glycerol-3-phosphate acyltransferase</fullName>
    </submittedName>
</protein>
<evidence type="ECO:0000256" key="2">
    <source>
        <dbReference type="ARBA" id="ARBA00022679"/>
    </source>
</evidence>
<evidence type="ECO:0000259" key="4">
    <source>
        <dbReference type="SMART" id="SM00563"/>
    </source>
</evidence>
<reference evidence="5 6" key="1">
    <citation type="journal article" date="2019" name="PLoS Negl. Trop. Dis.">
        <title>Revisiting the worldwide diversity of Leptospira species in the environment.</title>
        <authorList>
            <person name="Vincent A.T."/>
            <person name="Schiettekatte O."/>
            <person name="Bourhy P."/>
            <person name="Veyrier F.J."/>
            <person name="Picardeau M."/>
        </authorList>
    </citation>
    <scope>NUCLEOTIDE SEQUENCE [LARGE SCALE GENOMIC DNA]</scope>
    <source>
        <strain evidence="5 6">201702445</strain>
    </source>
</reference>
<dbReference type="SMART" id="SM00563">
    <property type="entry name" value="PlsC"/>
    <property type="match status" value="1"/>
</dbReference>
<dbReference type="PANTHER" id="PTHR10434:SF66">
    <property type="entry name" value="PHOSPHOLIPID_GLYCEROL ACYLTRANSFERASE DOMAIN-CONTAINING PROTEIN"/>
    <property type="match status" value="1"/>
</dbReference>